<keyword evidence="2" id="KW-0472">Membrane</keyword>
<evidence type="ECO:0000313" key="4">
    <source>
        <dbReference type="Proteomes" id="UP000076587"/>
    </source>
</evidence>
<dbReference type="PATRIC" id="fig|1365253.3.peg.2260"/>
<feature type="region of interest" description="Disordered" evidence="1">
    <location>
        <begin position="73"/>
        <end position="92"/>
    </location>
</feature>
<feature type="transmembrane region" description="Helical" evidence="2">
    <location>
        <begin position="12"/>
        <end position="33"/>
    </location>
</feature>
<evidence type="ECO:0000256" key="2">
    <source>
        <dbReference type="SAM" id="Phobius"/>
    </source>
</evidence>
<accession>A0A167CLB6</accession>
<keyword evidence="2" id="KW-1133">Transmembrane helix</keyword>
<gene>
    <name evidence="3" type="ORF">N482_09225</name>
</gene>
<comment type="caution">
    <text evidence="3">The sequence shown here is derived from an EMBL/GenBank/DDBJ whole genome shotgun (WGS) entry which is preliminary data.</text>
</comment>
<sequence>MKRYRILFALLWLDKGKITGSLLSLIFTCLMAFDFQTRFFDWQLALSWGVPTLLIGFGLGFLFDFSRFSESTYRKRYNKSPPPPKDGNGPMD</sequence>
<reference evidence="3 4" key="1">
    <citation type="submission" date="2013-07" db="EMBL/GenBank/DDBJ databases">
        <title>Comparative Genomic and Metabolomic Analysis of Twelve Strains of Pseudoalteromonas luteoviolacea.</title>
        <authorList>
            <person name="Vynne N.G."/>
            <person name="Mansson M."/>
            <person name="Gram L."/>
        </authorList>
    </citation>
    <scope>NUCLEOTIDE SEQUENCE [LARGE SCALE GENOMIC DNA]</scope>
    <source>
        <strain evidence="3 4">NCIMB 1942</strain>
    </source>
</reference>
<evidence type="ECO:0000313" key="3">
    <source>
        <dbReference type="EMBL" id="KZN47797.1"/>
    </source>
</evidence>
<dbReference type="Proteomes" id="UP000076587">
    <property type="component" value="Unassembled WGS sequence"/>
</dbReference>
<protein>
    <submittedName>
        <fullName evidence="3">Uncharacterized protein</fullName>
    </submittedName>
</protein>
<keyword evidence="2" id="KW-0812">Transmembrane</keyword>
<organism evidence="3 4">
    <name type="scientific">Pseudoalteromonas luteoviolacea NCIMB 1942</name>
    <dbReference type="NCBI Taxonomy" id="1365253"/>
    <lineage>
        <taxon>Bacteria</taxon>
        <taxon>Pseudomonadati</taxon>
        <taxon>Pseudomonadota</taxon>
        <taxon>Gammaproteobacteria</taxon>
        <taxon>Alteromonadales</taxon>
        <taxon>Pseudoalteromonadaceae</taxon>
        <taxon>Pseudoalteromonas</taxon>
    </lineage>
</organism>
<dbReference type="AlphaFoldDB" id="A0A167CLB6"/>
<evidence type="ECO:0000256" key="1">
    <source>
        <dbReference type="SAM" id="MobiDB-lite"/>
    </source>
</evidence>
<feature type="transmembrane region" description="Helical" evidence="2">
    <location>
        <begin position="45"/>
        <end position="66"/>
    </location>
</feature>
<name>A0A167CLB6_9GAMM</name>
<dbReference type="EMBL" id="AUXT01000152">
    <property type="protein sequence ID" value="KZN47797.1"/>
    <property type="molecule type" value="Genomic_DNA"/>
</dbReference>
<proteinExistence type="predicted"/>